<reference evidence="5 6" key="1">
    <citation type="submission" date="2015-07" db="EMBL/GenBank/DDBJ databases">
        <authorList>
            <person name="Cajimat M.N.B."/>
            <person name="Milazzo M.L."/>
            <person name="Fulhorst C.F."/>
        </authorList>
    </citation>
    <scope>NUCLEOTIDE SEQUENCE [LARGE SCALE GENOMIC DNA]</scope>
    <source>
        <strain evidence="5">Single colony</strain>
    </source>
</reference>
<dbReference type="EMBL" id="CWKI01000010">
    <property type="protein sequence ID" value="CTR09637.1"/>
    <property type="molecule type" value="Genomic_DNA"/>
</dbReference>
<feature type="region of interest" description="Disordered" evidence="3">
    <location>
        <begin position="1"/>
        <end position="87"/>
    </location>
</feature>
<keyword evidence="1" id="KW-0808">Transferase</keyword>
<gene>
    <name evidence="5" type="primary">FGENESH: predicted gene_10.335</name>
    <name evidence="5" type="ORF">BN2166_0054980</name>
</gene>
<dbReference type="InterPro" id="IPR000608">
    <property type="entry name" value="UBC"/>
</dbReference>
<keyword evidence="2" id="KW-0833">Ubl conjugation pathway</keyword>
<evidence type="ECO:0000256" key="2">
    <source>
        <dbReference type="ARBA" id="ARBA00022786"/>
    </source>
</evidence>
<evidence type="ECO:0000256" key="3">
    <source>
        <dbReference type="SAM" id="MobiDB-lite"/>
    </source>
</evidence>
<dbReference type="STRING" id="5286.A0A0K3CLQ3"/>
<feature type="region of interest" description="Disordered" evidence="3">
    <location>
        <begin position="897"/>
        <end position="921"/>
    </location>
</feature>
<evidence type="ECO:0000256" key="1">
    <source>
        <dbReference type="ARBA" id="ARBA00022679"/>
    </source>
</evidence>
<name>A0A0K3CLQ3_RHOTO</name>
<organism evidence="5 6">
    <name type="scientific">Rhodotorula toruloides</name>
    <name type="common">Yeast</name>
    <name type="synonym">Rhodosporidium toruloides</name>
    <dbReference type="NCBI Taxonomy" id="5286"/>
    <lineage>
        <taxon>Eukaryota</taxon>
        <taxon>Fungi</taxon>
        <taxon>Dikarya</taxon>
        <taxon>Basidiomycota</taxon>
        <taxon>Pucciniomycotina</taxon>
        <taxon>Microbotryomycetes</taxon>
        <taxon>Sporidiobolales</taxon>
        <taxon>Sporidiobolaceae</taxon>
        <taxon>Rhodotorula</taxon>
    </lineage>
</organism>
<dbReference type="AlphaFoldDB" id="A0A0K3CLQ3"/>
<dbReference type="InterPro" id="IPR016135">
    <property type="entry name" value="UBQ-conjugating_enzyme/RWD"/>
</dbReference>
<dbReference type="PANTHER" id="PTHR46116">
    <property type="entry name" value="(E3-INDEPENDENT) E2 UBIQUITIN-CONJUGATING ENZYME"/>
    <property type="match status" value="1"/>
</dbReference>
<feature type="compositionally biased region" description="Low complexity" evidence="3">
    <location>
        <begin position="116"/>
        <end position="135"/>
    </location>
</feature>
<dbReference type="Gene3D" id="3.10.110.10">
    <property type="entry name" value="Ubiquitin Conjugating Enzyme"/>
    <property type="match status" value="1"/>
</dbReference>
<dbReference type="GO" id="GO:0016740">
    <property type="term" value="F:transferase activity"/>
    <property type="evidence" value="ECO:0007669"/>
    <property type="project" value="UniProtKB-KW"/>
</dbReference>
<dbReference type="Pfam" id="PF00179">
    <property type="entry name" value="UQ_con"/>
    <property type="match status" value="1"/>
</dbReference>
<feature type="region of interest" description="Disordered" evidence="3">
    <location>
        <begin position="112"/>
        <end position="165"/>
    </location>
</feature>
<feature type="compositionally biased region" description="Basic residues" evidence="3">
    <location>
        <begin position="499"/>
        <end position="513"/>
    </location>
</feature>
<proteinExistence type="predicted"/>
<feature type="compositionally biased region" description="Low complexity" evidence="3">
    <location>
        <begin position="143"/>
        <end position="161"/>
    </location>
</feature>
<dbReference type="Proteomes" id="UP000199069">
    <property type="component" value="Unassembled WGS sequence"/>
</dbReference>
<evidence type="ECO:0000313" key="6">
    <source>
        <dbReference type="Proteomes" id="UP000199069"/>
    </source>
</evidence>
<dbReference type="SUPFAM" id="SSF54495">
    <property type="entry name" value="UBC-like"/>
    <property type="match status" value="1"/>
</dbReference>
<protein>
    <submittedName>
        <fullName evidence="5">BY PROTMAP: gi|647394255|emb|CDR35483.1| RHTO0S01e00254g1_1 [Rhodosporidium toruloides]</fullName>
    </submittedName>
</protein>
<dbReference type="PANTHER" id="PTHR46116:SF39">
    <property type="entry name" value="BACULOVIRAL IAP REPEAT-CONTAINING PROTEIN 6"/>
    <property type="match status" value="1"/>
</dbReference>
<feature type="compositionally biased region" description="Low complexity" evidence="3">
    <location>
        <begin position="8"/>
        <end position="20"/>
    </location>
</feature>
<keyword evidence="6" id="KW-1185">Reference proteome</keyword>
<feature type="compositionally biased region" description="Polar residues" evidence="3">
    <location>
        <begin position="21"/>
        <end position="32"/>
    </location>
</feature>
<sequence>MPPRRSTRSTAKSTGSASTTLDLTRSSPSPALSSDLEVDAPTVKGKGKGKRRASSPGLEVLDGPAKRARKSNGKGKEGSSGGDADVNAVASASAVDADEALARKLQDEEDAAALVAGEATEEAGPSTASASTSTSARRKSPRKSSTSSALLAPSTSSSSAADPNDPQLVLEAKKTLFVGGGTCGACKAEVPYESEVPSLTPSSTLASFLALTTATCPSCSARLCRGCWEAFPVHGENEGGDGGEERKEGECCADGRAVGVFELLSALDTVYLTDHLRRPLPSSSAPSKRKKTTAATGKGKGVGYASNRVPINYAGGGGGVGVGVGYAAQDDDEGWSSEDDEFWDEAGEYLVRERVKPTPTAKKPRENAHDLAQDRLYLLAFRHLSSLLPSPDSPTPKIYDFLPSPLLSSLIELSTLPDLLTLLLRNDSVPEWQRRSEVYFSMLDVLGTIGGSEGLLGVLFGERREKRWSEGIGGWMRGEGEIRWERKVAPGQVEEVGKGKKGKAKAAPRGRKRKAEEGEEEEANKGEVVMTAPLYTHLGKLLRQASAFRKAAISGDFDDSDAALIGICGDFVTAGERFKQTEKVWEDMHGRDQAVNGADGEAKGKGKGKEREWTEADYVKACEALAYDSVNLAIENDKGEVTYPNHYYNRDILASANSRRTNFAHLAKELAVLSTSLPPGIWVRVDETRVDVIKCLIAGPEHSPYANGLFEFDIFLPLQYPLVSPVCWLKTTGGNKVRFNPNLYAEGKVCLSLLGTWSGAPEEMWQPGQSTILQVLLSISSMILGTNYPFYNEPGMGAMKDDERNKNYNKNCSLATTRWAILDWVKDGKFKESIWSDIIVSHFLLQRSKVVSTIKAWATKDPRMRAWKPGFDSCAGATHLQPYNGGMAYKWAQFNANGQKQPEQKKPAPPPEPAPRDLVQETEDALEALAGWKESGWLEKLVA</sequence>
<evidence type="ECO:0000259" key="4">
    <source>
        <dbReference type="PROSITE" id="PS50127"/>
    </source>
</evidence>
<feature type="domain" description="UBC core" evidence="4">
    <location>
        <begin position="661"/>
        <end position="821"/>
    </location>
</feature>
<dbReference type="OMA" id="TTRWAIV"/>
<evidence type="ECO:0000313" key="5">
    <source>
        <dbReference type="EMBL" id="CTR09637.1"/>
    </source>
</evidence>
<feature type="region of interest" description="Disordered" evidence="3">
    <location>
        <begin position="493"/>
        <end position="524"/>
    </location>
</feature>
<dbReference type="SMART" id="SM00212">
    <property type="entry name" value="UBCc"/>
    <property type="match status" value="1"/>
</dbReference>
<feature type="region of interest" description="Disordered" evidence="3">
    <location>
        <begin position="278"/>
        <end position="301"/>
    </location>
</feature>
<dbReference type="PROSITE" id="PS50127">
    <property type="entry name" value="UBC_2"/>
    <property type="match status" value="1"/>
</dbReference>
<accession>A0A0K3CLQ3</accession>